<dbReference type="AlphaFoldDB" id="A0A383VQH4"/>
<dbReference type="Proteomes" id="UP000256970">
    <property type="component" value="Unassembled WGS sequence"/>
</dbReference>
<keyword evidence="1" id="KW-0472">Membrane</keyword>
<dbReference type="EMBL" id="FNXT01000767">
    <property type="protein sequence ID" value="SZX67002.1"/>
    <property type="molecule type" value="Genomic_DNA"/>
</dbReference>
<name>A0A383VQH4_TETOB</name>
<reference evidence="2 3" key="1">
    <citation type="submission" date="2016-10" db="EMBL/GenBank/DDBJ databases">
        <authorList>
            <person name="Cai Z."/>
        </authorList>
    </citation>
    <scope>NUCLEOTIDE SEQUENCE [LARGE SCALE GENOMIC DNA]</scope>
</reference>
<organism evidence="2 3">
    <name type="scientific">Tetradesmus obliquus</name>
    <name type="common">Green alga</name>
    <name type="synonym">Acutodesmus obliquus</name>
    <dbReference type="NCBI Taxonomy" id="3088"/>
    <lineage>
        <taxon>Eukaryota</taxon>
        <taxon>Viridiplantae</taxon>
        <taxon>Chlorophyta</taxon>
        <taxon>core chlorophytes</taxon>
        <taxon>Chlorophyceae</taxon>
        <taxon>CS clade</taxon>
        <taxon>Sphaeropleales</taxon>
        <taxon>Scenedesmaceae</taxon>
        <taxon>Tetradesmus</taxon>
    </lineage>
</organism>
<keyword evidence="3" id="KW-1185">Reference proteome</keyword>
<evidence type="ECO:0000313" key="2">
    <source>
        <dbReference type="EMBL" id="SZX67002.1"/>
    </source>
</evidence>
<feature type="transmembrane region" description="Helical" evidence="1">
    <location>
        <begin position="53"/>
        <end position="75"/>
    </location>
</feature>
<keyword evidence="1" id="KW-0812">Transmembrane</keyword>
<feature type="transmembrane region" description="Helical" evidence="1">
    <location>
        <begin position="28"/>
        <end position="47"/>
    </location>
</feature>
<keyword evidence="1" id="KW-1133">Transmembrane helix</keyword>
<evidence type="ECO:0000313" key="3">
    <source>
        <dbReference type="Proteomes" id="UP000256970"/>
    </source>
</evidence>
<protein>
    <submittedName>
        <fullName evidence="2">Uncharacterized protein</fullName>
    </submittedName>
</protein>
<sequence>MLQYNSSVYCFGLADYLGAEWATSRWRVAGTFYGHLTVFLLAHLVLIEYLGSWLAVAAAYVVGVGVASVQWLGIIRDHVIDDSAYRRDNMGKVAEQLQRLEQMQAVLGKGAGGHQATALAAEANSLSTVFQGLLAEMRMREVCIRERFESTEL</sequence>
<accession>A0A383VQH4</accession>
<evidence type="ECO:0000256" key="1">
    <source>
        <dbReference type="SAM" id="Phobius"/>
    </source>
</evidence>
<gene>
    <name evidence="2" type="ORF">BQ4739_LOCUS7428</name>
</gene>
<proteinExistence type="predicted"/>